<dbReference type="PRINTS" id="PR00704">
    <property type="entry name" value="CALPAIN"/>
</dbReference>
<dbReference type="CDD" id="cd00044">
    <property type="entry name" value="CysPc"/>
    <property type="match status" value="1"/>
</dbReference>
<dbReference type="InterPro" id="IPR038765">
    <property type="entry name" value="Papain-like_cys_pep_sf"/>
</dbReference>
<dbReference type="SMART" id="SM00230">
    <property type="entry name" value="CysPc"/>
    <property type="match status" value="1"/>
</dbReference>
<evidence type="ECO:0000256" key="7">
    <source>
        <dbReference type="SAM" id="MobiDB-lite"/>
    </source>
</evidence>
<keyword evidence="3 6" id="KW-0378">Hydrolase</keyword>
<dbReference type="SUPFAM" id="SSF49562">
    <property type="entry name" value="C2 domain (Calcium/lipid-binding domain, CaLB)"/>
    <property type="match status" value="1"/>
</dbReference>
<dbReference type="Pfam" id="PF01067">
    <property type="entry name" value="Calpain_III"/>
    <property type="match status" value="1"/>
</dbReference>
<dbReference type="GO" id="GO:0004198">
    <property type="term" value="F:calcium-dependent cysteine-type endopeptidase activity"/>
    <property type="evidence" value="ECO:0007669"/>
    <property type="project" value="InterPro"/>
</dbReference>
<dbReference type="InterPro" id="IPR000169">
    <property type="entry name" value="Pept_cys_AS"/>
</dbReference>
<reference evidence="10" key="1">
    <citation type="submission" date="2021-01" db="EMBL/GenBank/DDBJ databases">
        <authorList>
            <person name="Corre E."/>
            <person name="Pelletier E."/>
            <person name="Niang G."/>
            <person name="Scheremetjew M."/>
            <person name="Finn R."/>
            <person name="Kale V."/>
            <person name="Holt S."/>
            <person name="Cochrane G."/>
            <person name="Meng A."/>
            <person name="Brown T."/>
            <person name="Cohen L."/>
        </authorList>
    </citation>
    <scope>NUCLEOTIDE SEQUENCE</scope>
    <source>
        <strain evidence="10">SoJaBio B1-5/56/2</strain>
    </source>
</reference>
<dbReference type="SUPFAM" id="SSF49758">
    <property type="entry name" value="Calpain large subunit, middle domain (domain III)"/>
    <property type="match status" value="1"/>
</dbReference>
<dbReference type="PROSITE" id="PS00139">
    <property type="entry name" value="THIOL_PROTEASE_CYS"/>
    <property type="match status" value="1"/>
</dbReference>
<dbReference type="PROSITE" id="PS50004">
    <property type="entry name" value="C2"/>
    <property type="match status" value="1"/>
</dbReference>
<evidence type="ECO:0000256" key="2">
    <source>
        <dbReference type="ARBA" id="ARBA00022670"/>
    </source>
</evidence>
<dbReference type="SMART" id="SM00720">
    <property type="entry name" value="calpain_III"/>
    <property type="match status" value="1"/>
</dbReference>
<dbReference type="InterPro" id="IPR022684">
    <property type="entry name" value="Calpain_cysteine_protease"/>
</dbReference>
<dbReference type="CDD" id="cd00030">
    <property type="entry name" value="C2"/>
    <property type="match status" value="1"/>
</dbReference>
<dbReference type="SMART" id="SM00239">
    <property type="entry name" value="C2"/>
    <property type="match status" value="1"/>
</dbReference>
<evidence type="ECO:0008006" key="11">
    <source>
        <dbReference type="Google" id="ProtNLM"/>
    </source>
</evidence>
<dbReference type="InterPro" id="IPR001300">
    <property type="entry name" value="Peptidase_C2_calpain_cat"/>
</dbReference>
<evidence type="ECO:0000256" key="1">
    <source>
        <dbReference type="ARBA" id="ARBA00007623"/>
    </source>
</evidence>
<dbReference type="InterPro" id="IPR000008">
    <property type="entry name" value="C2_dom"/>
</dbReference>
<evidence type="ECO:0000256" key="3">
    <source>
        <dbReference type="ARBA" id="ARBA00022801"/>
    </source>
</evidence>
<feature type="compositionally biased region" description="Basic and acidic residues" evidence="7">
    <location>
        <begin position="1"/>
        <end position="13"/>
    </location>
</feature>
<dbReference type="InterPro" id="IPR035892">
    <property type="entry name" value="C2_domain_sf"/>
</dbReference>
<dbReference type="PROSITE" id="PS50203">
    <property type="entry name" value="CALPAIN_CAT"/>
    <property type="match status" value="1"/>
</dbReference>
<comment type="similarity">
    <text evidence="1">Belongs to the peptidase C2 family.</text>
</comment>
<feature type="domain" description="C2" evidence="8">
    <location>
        <begin position="627"/>
        <end position="747"/>
    </location>
</feature>
<dbReference type="SUPFAM" id="SSF54001">
    <property type="entry name" value="Cysteine proteinases"/>
    <property type="match status" value="1"/>
</dbReference>
<feature type="active site" evidence="5 6">
    <location>
        <position position="368"/>
    </location>
</feature>
<dbReference type="Gene3D" id="2.60.40.150">
    <property type="entry name" value="C2 domain"/>
    <property type="match status" value="1"/>
</dbReference>
<accession>A0A7S4NRY4</accession>
<sequence length="779" mass="86600">MADNKPTNDVRELRKARKQQSRVTLDAIHGADDQPEQLELAPLGDSLISFEPTPVSEFTMAAPVVMSATPVGSKAKFAPNSGAALQYKAVVAQCKNDGKLFRDESFPAAGDDDNSIVWKRALGELEEKPTLWGVDPQTGKEKKGPSPDDIIQGEVGDCWLLGAMAVLATKPDMLKVVFPDKQDWGHHMQEGKTHPGVFLFKFFKWGEWVEVLVDDRLPVKKSKWSDDKGKEPISADAFAYSRLGPNRAYWPLLLEKAYAKMHGSYECLAGGHASDAFVDFTGGVCSVLSLKSYTEKHLALSHLNDNKKEKKKVDPAVLKQAEQSLEMLWKRLKSANKSDRLISASISSGGGGGLRSEFKESQGLVLGHAYSVLDVRTIKEKGITGIFSDRLHLIKLRNPWGDSEWTGEWSDGDKAWDRVSKAEKKRLDLKEIDDGTFWMSYLDFITHFTVVRICRTFNTGFTSKWSLQKTIGSWPAGTSGGPRTATWGTNPQYCFDIESGSDTVEDTDAKGEGETKKEKSKVGTRVVMALAQRDYRLSVEAKTANLAMGLVVHRVQENRKHVLVHCNDYVYKASDCWINMREVALEFILPPGRYVIVPSASSPVDINTEHMLRLYSTGKTALKRLEKDEPPRASKLIGKGKPASAALSVKIVRAAGLAKVGIVRVADPYCTLRLNGKTYATRVQYDTLNPEWDEEFLFWFWGKKDIIKGKVLKLDVFDKNLSLDTHLGKIAIPLEEATRAGKRMRCALNLKGTVKKEPVHATILIELKLMVGLDSILMV</sequence>
<dbReference type="InterPro" id="IPR036213">
    <property type="entry name" value="Calpain_III_sf"/>
</dbReference>
<dbReference type="GO" id="GO:0005737">
    <property type="term" value="C:cytoplasm"/>
    <property type="evidence" value="ECO:0007669"/>
    <property type="project" value="TreeGrafter"/>
</dbReference>
<dbReference type="PANTHER" id="PTHR10183:SF379">
    <property type="entry name" value="CALPAIN-5"/>
    <property type="match status" value="1"/>
</dbReference>
<gene>
    <name evidence="10" type="ORF">NAES01612_LOCUS11664</name>
</gene>
<protein>
    <recommendedName>
        <fullName evidence="11">Calpain catalytic domain-containing protein</fullName>
    </recommendedName>
</protein>
<dbReference type="InterPro" id="IPR022682">
    <property type="entry name" value="Calpain_domain_III"/>
</dbReference>
<dbReference type="FunFam" id="3.90.70.10:FF:000114">
    <property type="entry name" value="Calpain a"/>
    <property type="match status" value="1"/>
</dbReference>
<dbReference type="Pfam" id="PF00648">
    <property type="entry name" value="Peptidase_C2"/>
    <property type="match status" value="1"/>
</dbReference>
<dbReference type="Gene3D" id="2.60.120.380">
    <property type="match status" value="1"/>
</dbReference>
<dbReference type="GO" id="GO:0006508">
    <property type="term" value="P:proteolysis"/>
    <property type="evidence" value="ECO:0007669"/>
    <property type="project" value="UniProtKB-KW"/>
</dbReference>
<proteinExistence type="inferred from homology"/>
<feature type="active site" evidence="5 6">
    <location>
        <position position="158"/>
    </location>
</feature>
<keyword evidence="4 6" id="KW-0788">Thiol protease</keyword>
<dbReference type="Gene3D" id="3.90.70.10">
    <property type="entry name" value="Cysteine proteinases"/>
    <property type="match status" value="1"/>
</dbReference>
<evidence type="ECO:0000259" key="8">
    <source>
        <dbReference type="PROSITE" id="PS50004"/>
    </source>
</evidence>
<dbReference type="PANTHER" id="PTHR10183">
    <property type="entry name" value="CALPAIN"/>
    <property type="match status" value="1"/>
</dbReference>
<evidence type="ECO:0000256" key="4">
    <source>
        <dbReference type="ARBA" id="ARBA00022807"/>
    </source>
</evidence>
<dbReference type="EMBL" id="HBKR01017648">
    <property type="protein sequence ID" value="CAE2306115.1"/>
    <property type="molecule type" value="Transcribed_RNA"/>
</dbReference>
<dbReference type="Pfam" id="PF00168">
    <property type="entry name" value="C2"/>
    <property type="match status" value="1"/>
</dbReference>
<evidence type="ECO:0000259" key="9">
    <source>
        <dbReference type="PROSITE" id="PS50203"/>
    </source>
</evidence>
<evidence type="ECO:0000256" key="6">
    <source>
        <dbReference type="PROSITE-ProRule" id="PRU00239"/>
    </source>
</evidence>
<dbReference type="InterPro" id="IPR022683">
    <property type="entry name" value="Calpain_III"/>
</dbReference>
<keyword evidence="2 6" id="KW-0645">Protease</keyword>
<evidence type="ECO:0000313" key="10">
    <source>
        <dbReference type="EMBL" id="CAE2306115.1"/>
    </source>
</evidence>
<dbReference type="AlphaFoldDB" id="A0A7S4NRY4"/>
<feature type="region of interest" description="Disordered" evidence="7">
    <location>
        <begin position="1"/>
        <end position="23"/>
    </location>
</feature>
<feature type="active site" evidence="5 6">
    <location>
        <position position="398"/>
    </location>
</feature>
<evidence type="ECO:0000256" key="5">
    <source>
        <dbReference type="PIRSR" id="PIRSR622684-1"/>
    </source>
</evidence>
<name>A0A7S4NRY4_9EUKA</name>
<organism evidence="10">
    <name type="scientific">Paramoeba aestuarina</name>
    <dbReference type="NCBI Taxonomy" id="180227"/>
    <lineage>
        <taxon>Eukaryota</taxon>
        <taxon>Amoebozoa</taxon>
        <taxon>Discosea</taxon>
        <taxon>Flabellinia</taxon>
        <taxon>Dactylopodida</taxon>
        <taxon>Paramoebidae</taxon>
        <taxon>Paramoeba</taxon>
    </lineage>
</organism>
<feature type="domain" description="Calpain catalytic" evidence="9">
    <location>
        <begin position="100"/>
        <end position="457"/>
    </location>
</feature>